<dbReference type="InterPro" id="IPR051604">
    <property type="entry name" value="Ergot_Alk_Oxidoreductase"/>
</dbReference>
<name>A0A286DJ03_9ACTN</name>
<gene>
    <name evidence="2" type="ORF">SAMN06297387_101229</name>
</gene>
<proteinExistence type="predicted"/>
<dbReference type="Gene3D" id="3.40.50.720">
    <property type="entry name" value="NAD(P)-binding Rossmann-like Domain"/>
    <property type="match status" value="1"/>
</dbReference>
<dbReference type="EMBL" id="OCNE01000001">
    <property type="protein sequence ID" value="SOD58599.1"/>
    <property type="molecule type" value="Genomic_DNA"/>
</dbReference>
<sequence>MFRVPSAMSRARRRALTEGMTNNEEIVVLGGTGKTGRLVTRTLREAGHRVRPASRSGETRFDWADQSSWPAVLEGARALYLVAGPAGLNTLLAARAVEAGVRRLVALSGRGMEHCTPDMFPAMTEAEAAVRESGVEWAIIRANNFHQNFSQDYWQEPLRAGRLALPTAGVAEPFVDTRDIAEVAAALLTRDGLDGRAYDVSGPRALTFAEAVRLVAAAAGRRIDFVDLSPEEYVAELRAEGVAGGELAELVVTFEVLRAGRLAEPADGVRRVLGREPIAFETFAKEEAAKGTWS</sequence>
<dbReference type="InterPro" id="IPR036291">
    <property type="entry name" value="NAD(P)-bd_dom_sf"/>
</dbReference>
<dbReference type="InterPro" id="IPR008030">
    <property type="entry name" value="NmrA-like"/>
</dbReference>
<dbReference type="PANTHER" id="PTHR43162:SF1">
    <property type="entry name" value="PRESTALK A DIFFERENTIATION PROTEIN A"/>
    <property type="match status" value="1"/>
</dbReference>
<accession>A0A286DJ03</accession>
<keyword evidence="3" id="KW-1185">Reference proteome</keyword>
<dbReference type="PANTHER" id="PTHR43162">
    <property type="match status" value="1"/>
</dbReference>
<dbReference type="SUPFAM" id="SSF51735">
    <property type="entry name" value="NAD(P)-binding Rossmann-fold domains"/>
    <property type="match status" value="1"/>
</dbReference>
<feature type="domain" description="NmrA-like" evidence="1">
    <location>
        <begin position="23"/>
        <end position="251"/>
    </location>
</feature>
<evidence type="ECO:0000313" key="2">
    <source>
        <dbReference type="EMBL" id="SOD58599.1"/>
    </source>
</evidence>
<dbReference type="Gene3D" id="3.90.25.10">
    <property type="entry name" value="UDP-galactose 4-epimerase, domain 1"/>
    <property type="match status" value="1"/>
</dbReference>
<organism evidence="2 3">
    <name type="scientific">Streptomyces zhaozhouensis</name>
    <dbReference type="NCBI Taxonomy" id="1300267"/>
    <lineage>
        <taxon>Bacteria</taxon>
        <taxon>Bacillati</taxon>
        <taxon>Actinomycetota</taxon>
        <taxon>Actinomycetes</taxon>
        <taxon>Kitasatosporales</taxon>
        <taxon>Streptomycetaceae</taxon>
        <taxon>Streptomyces</taxon>
    </lineage>
</organism>
<evidence type="ECO:0000259" key="1">
    <source>
        <dbReference type="Pfam" id="PF05368"/>
    </source>
</evidence>
<reference evidence="2 3" key="1">
    <citation type="submission" date="2017-09" db="EMBL/GenBank/DDBJ databases">
        <authorList>
            <person name="Ehlers B."/>
            <person name="Leendertz F.H."/>
        </authorList>
    </citation>
    <scope>NUCLEOTIDE SEQUENCE [LARGE SCALE GENOMIC DNA]</scope>
    <source>
        <strain evidence="2 3">CGMCC 4.7095</strain>
    </source>
</reference>
<dbReference type="Proteomes" id="UP000219072">
    <property type="component" value="Unassembled WGS sequence"/>
</dbReference>
<dbReference type="AlphaFoldDB" id="A0A286DJ03"/>
<evidence type="ECO:0000313" key="3">
    <source>
        <dbReference type="Proteomes" id="UP000219072"/>
    </source>
</evidence>
<dbReference type="Pfam" id="PF05368">
    <property type="entry name" value="NmrA"/>
    <property type="match status" value="1"/>
</dbReference>
<protein>
    <submittedName>
        <fullName evidence="2">Uncharacterized conserved protein YbjT, contains NAD(P)-binding and DUF2867 domains</fullName>
    </submittedName>
</protein>